<protein>
    <recommendedName>
        <fullName evidence="5">Centrosomal protein of 70 kDa</fullName>
    </recommendedName>
</protein>
<keyword evidence="1" id="KW-0175">Coiled coil</keyword>
<evidence type="ECO:0000313" key="3">
    <source>
        <dbReference type="EMBL" id="CAK0803233.1"/>
    </source>
</evidence>
<keyword evidence="4" id="KW-1185">Reference proteome</keyword>
<organism evidence="3 4">
    <name type="scientific">Prorocentrum cordatum</name>
    <dbReference type="NCBI Taxonomy" id="2364126"/>
    <lineage>
        <taxon>Eukaryota</taxon>
        <taxon>Sar</taxon>
        <taxon>Alveolata</taxon>
        <taxon>Dinophyceae</taxon>
        <taxon>Prorocentrales</taxon>
        <taxon>Prorocentraceae</taxon>
        <taxon>Prorocentrum</taxon>
    </lineage>
</organism>
<feature type="region of interest" description="Disordered" evidence="2">
    <location>
        <begin position="1"/>
        <end position="50"/>
    </location>
</feature>
<accession>A0ABN9QIK2</accession>
<sequence>AALGLMEKAPQPLADDDPPQALPGGSAVADPVDDLSAPPAAAAAGWARPAQESFAGRAAEAAVARGAADGWGGGAVPPPEWAESLATAAQRRSDVADSPVTVSTLGQAERELEQMTEASIDLSACAEVIGGGRNTRSTPGGLSTLEAMEETSAEGDASLGPQGIMRYSESEEFMLETLGRTVSKEQSLAFETLLEDTQRYDEDPNKEPLVAASPTAAARGDDGRAPSGGGRGEDAAEAQPRGSGGSKGSAAAAAPEDEWARMQGQSGLLRQAVSLIQPSAWGADSGGECATVPDAAQLAMEWPQLEEELAAATEAEDKRAAAEAELKLQARVRTVDSHLAELQRKLEEQAQAAEQKLNPQEAQRYRTMSWEVVQMAEAARDKRVKNKEALLGLRPQKAARRRKALREALDMEDFGGDGGDDVPQMPTLGRATLSGLSLADAIGEAAELTSGIFRTLQVAARSRKRRRRHDRDGKAPAQGWASNSPSAVGQPPRLQDPSQRELQGKCQAALDSFEKTLGALMWRLEQEHDTTTGASRELELLARGEEGLSREQKREKAMFEGQQDYDWERSHDIHVRERAERQERAFASALALAEEQLRGEWRSSHERERAQSLVQMGRLREHLQRAEAEIDDIEQQHRKQLEEEENKLELDRRRIHDQMQVLVAAAAVIRQLKSKMDEVYYSDKKERQEVSIRCLRKVRRLNRDLKLFAASIVQEVKQQHSVLLYSLRMLEARLVKECPNSDHVRAEDGDLETAEVKKQRDEANQAFEDQLARDLQNLRQSHRQRSQRLVRNVAARYRAEVEREEQARAGPRAGERCLRLRLLLREIGWKTLGVL</sequence>
<feature type="coiled-coil region" evidence="1">
    <location>
        <begin position="576"/>
        <end position="658"/>
    </location>
</feature>
<gene>
    <name evidence="3" type="ORF">PCOR1329_LOCUS10496</name>
</gene>
<feature type="region of interest" description="Disordered" evidence="2">
    <location>
        <begin position="196"/>
        <end position="257"/>
    </location>
</feature>
<evidence type="ECO:0000313" key="4">
    <source>
        <dbReference type="Proteomes" id="UP001189429"/>
    </source>
</evidence>
<name>A0ABN9QIK2_9DINO</name>
<proteinExistence type="predicted"/>
<feature type="compositionally biased region" description="Low complexity" evidence="2">
    <location>
        <begin position="27"/>
        <end position="50"/>
    </location>
</feature>
<feature type="compositionally biased region" description="Basic and acidic residues" evidence="2">
    <location>
        <begin position="196"/>
        <end position="206"/>
    </location>
</feature>
<dbReference type="EMBL" id="CAUYUJ010002980">
    <property type="protein sequence ID" value="CAK0803233.1"/>
    <property type="molecule type" value="Genomic_DNA"/>
</dbReference>
<evidence type="ECO:0000256" key="2">
    <source>
        <dbReference type="SAM" id="MobiDB-lite"/>
    </source>
</evidence>
<feature type="coiled-coil region" evidence="1">
    <location>
        <begin position="305"/>
        <end position="363"/>
    </location>
</feature>
<evidence type="ECO:0000256" key="1">
    <source>
        <dbReference type="SAM" id="Coils"/>
    </source>
</evidence>
<comment type="caution">
    <text evidence="3">The sequence shown here is derived from an EMBL/GenBank/DDBJ whole genome shotgun (WGS) entry which is preliminary data.</text>
</comment>
<feature type="non-terminal residue" evidence="3">
    <location>
        <position position="1"/>
    </location>
</feature>
<feature type="region of interest" description="Disordered" evidence="2">
    <location>
        <begin position="459"/>
        <end position="504"/>
    </location>
</feature>
<reference evidence="3" key="1">
    <citation type="submission" date="2023-10" db="EMBL/GenBank/DDBJ databases">
        <authorList>
            <person name="Chen Y."/>
            <person name="Shah S."/>
            <person name="Dougan E. K."/>
            <person name="Thang M."/>
            <person name="Chan C."/>
        </authorList>
    </citation>
    <scope>NUCLEOTIDE SEQUENCE [LARGE SCALE GENOMIC DNA]</scope>
</reference>
<dbReference type="Proteomes" id="UP001189429">
    <property type="component" value="Unassembled WGS sequence"/>
</dbReference>
<evidence type="ECO:0008006" key="5">
    <source>
        <dbReference type="Google" id="ProtNLM"/>
    </source>
</evidence>